<evidence type="ECO:0000313" key="3">
    <source>
        <dbReference type="EnsemblPlants" id="LPERR06G05930.1"/>
    </source>
</evidence>
<sequence length="238" mass="23465">MAAVVRSIVVVAMGAAALGGPDALRLLLAFAGRSPLVDVLIAVFVIAAVTAPVLGTMLLARFLRKPRSSGARGGGTRSGSPAGAGGGGPTGAAADMAADPFATMTLLVSLAVTFVVSACLLVLPLFQSGDTAPLAFAGAALAVLAAGRSIKGTLLASLAAIGVALVVPCIAVAVLDAPAQRLAVTFNNPLATVAVRVAIAVVVGTTLLALFFHFRKTILEMITPSAVACHLAVPPVAA</sequence>
<organism evidence="3 4">
    <name type="scientific">Leersia perrieri</name>
    <dbReference type="NCBI Taxonomy" id="77586"/>
    <lineage>
        <taxon>Eukaryota</taxon>
        <taxon>Viridiplantae</taxon>
        <taxon>Streptophyta</taxon>
        <taxon>Embryophyta</taxon>
        <taxon>Tracheophyta</taxon>
        <taxon>Spermatophyta</taxon>
        <taxon>Magnoliopsida</taxon>
        <taxon>Liliopsida</taxon>
        <taxon>Poales</taxon>
        <taxon>Poaceae</taxon>
        <taxon>BOP clade</taxon>
        <taxon>Oryzoideae</taxon>
        <taxon>Oryzeae</taxon>
        <taxon>Oryzinae</taxon>
        <taxon>Leersia</taxon>
    </lineage>
</organism>
<protein>
    <submittedName>
        <fullName evidence="3">Uncharacterized protein</fullName>
    </submittedName>
</protein>
<feature type="transmembrane region" description="Helical" evidence="2">
    <location>
        <begin position="106"/>
        <end position="126"/>
    </location>
</feature>
<dbReference type="Proteomes" id="UP000032180">
    <property type="component" value="Chromosome 6"/>
</dbReference>
<evidence type="ECO:0000256" key="1">
    <source>
        <dbReference type="SAM" id="MobiDB-lite"/>
    </source>
</evidence>
<dbReference type="eggNOG" id="ENOG502R4FU">
    <property type="taxonomic scope" value="Eukaryota"/>
</dbReference>
<feature type="transmembrane region" description="Helical" evidence="2">
    <location>
        <begin position="154"/>
        <end position="175"/>
    </location>
</feature>
<keyword evidence="2" id="KW-0812">Transmembrane</keyword>
<reference evidence="3" key="3">
    <citation type="submission" date="2015-04" db="UniProtKB">
        <authorList>
            <consortium name="EnsemblPlants"/>
        </authorList>
    </citation>
    <scope>IDENTIFICATION</scope>
</reference>
<name>A0A0D9WN01_9ORYZ</name>
<feature type="transmembrane region" description="Helical" evidence="2">
    <location>
        <begin position="195"/>
        <end position="214"/>
    </location>
</feature>
<evidence type="ECO:0000256" key="2">
    <source>
        <dbReference type="SAM" id="Phobius"/>
    </source>
</evidence>
<keyword evidence="4" id="KW-1185">Reference proteome</keyword>
<feature type="compositionally biased region" description="Gly residues" evidence="1">
    <location>
        <begin position="71"/>
        <end position="88"/>
    </location>
</feature>
<dbReference type="HOGENOM" id="CLU_064597_0_0_1"/>
<keyword evidence="2" id="KW-1133">Transmembrane helix</keyword>
<accession>A0A0D9WN01</accession>
<dbReference type="AlphaFoldDB" id="A0A0D9WN01"/>
<reference evidence="4" key="2">
    <citation type="submission" date="2013-12" db="EMBL/GenBank/DDBJ databases">
        <authorList>
            <person name="Yu Y."/>
            <person name="Lee S."/>
            <person name="de Baynast K."/>
            <person name="Wissotski M."/>
            <person name="Liu L."/>
            <person name="Talag J."/>
            <person name="Goicoechea J."/>
            <person name="Angelova A."/>
            <person name="Jetty R."/>
            <person name="Kudrna D."/>
            <person name="Golser W."/>
            <person name="Rivera L."/>
            <person name="Zhang J."/>
            <person name="Wing R."/>
        </authorList>
    </citation>
    <scope>NUCLEOTIDE SEQUENCE</scope>
</reference>
<evidence type="ECO:0000313" key="4">
    <source>
        <dbReference type="Proteomes" id="UP000032180"/>
    </source>
</evidence>
<feature type="region of interest" description="Disordered" evidence="1">
    <location>
        <begin position="67"/>
        <end position="88"/>
    </location>
</feature>
<proteinExistence type="predicted"/>
<dbReference type="EnsemblPlants" id="LPERR06G05930.1">
    <property type="protein sequence ID" value="LPERR06G05930.1"/>
    <property type="gene ID" value="LPERR06G05930"/>
</dbReference>
<reference evidence="3 4" key="1">
    <citation type="submission" date="2012-08" db="EMBL/GenBank/DDBJ databases">
        <title>Oryza genome evolution.</title>
        <authorList>
            <person name="Wing R.A."/>
        </authorList>
    </citation>
    <scope>NUCLEOTIDE SEQUENCE</scope>
</reference>
<feature type="transmembrane region" description="Helical" evidence="2">
    <location>
        <begin position="132"/>
        <end position="147"/>
    </location>
</feature>
<dbReference type="Gramene" id="LPERR06G05930.1">
    <property type="protein sequence ID" value="LPERR06G05930.1"/>
    <property type="gene ID" value="LPERR06G05930"/>
</dbReference>
<feature type="transmembrane region" description="Helical" evidence="2">
    <location>
        <begin position="39"/>
        <end position="63"/>
    </location>
</feature>
<keyword evidence="2" id="KW-0472">Membrane</keyword>